<proteinExistence type="inferred from homology"/>
<evidence type="ECO:0000256" key="2">
    <source>
        <dbReference type="ARBA" id="ARBA00022448"/>
    </source>
</evidence>
<keyword evidence="2" id="KW-0813">Transport</keyword>
<evidence type="ECO:0000259" key="5">
    <source>
        <dbReference type="PROSITE" id="PS50893"/>
    </source>
</evidence>
<feature type="domain" description="ABC transporter" evidence="5">
    <location>
        <begin position="4"/>
        <end position="229"/>
    </location>
</feature>
<name>A0ABS6JE50_9BACI</name>
<dbReference type="PROSITE" id="PS50893">
    <property type="entry name" value="ABC_TRANSPORTER_2"/>
    <property type="match status" value="1"/>
</dbReference>
<dbReference type="InterPro" id="IPR017871">
    <property type="entry name" value="ABC_transporter-like_CS"/>
</dbReference>
<dbReference type="CDD" id="cd03230">
    <property type="entry name" value="ABC_DR_subfamily_A"/>
    <property type="match status" value="1"/>
</dbReference>
<evidence type="ECO:0000256" key="1">
    <source>
        <dbReference type="ARBA" id="ARBA00005417"/>
    </source>
</evidence>
<dbReference type="SMART" id="SM00382">
    <property type="entry name" value="AAA"/>
    <property type="match status" value="1"/>
</dbReference>
<dbReference type="RefSeq" id="WP_217065016.1">
    <property type="nucleotide sequence ID" value="NZ_JAHQCS010000058.1"/>
</dbReference>
<dbReference type="GO" id="GO:0005524">
    <property type="term" value="F:ATP binding"/>
    <property type="evidence" value="ECO:0007669"/>
    <property type="project" value="UniProtKB-KW"/>
</dbReference>
<dbReference type="EMBL" id="JAHQCS010000058">
    <property type="protein sequence ID" value="MBU9711127.1"/>
    <property type="molecule type" value="Genomic_DNA"/>
</dbReference>
<dbReference type="InterPro" id="IPR003439">
    <property type="entry name" value="ABC_transporter-like_ATP-bd"/>
</dbReference>
<organism evidence="6 7">
    <name type="scientific">Evansella tamaricis</name>
    <dbReference type="NCBI Taxonomy" id="2069301"/>
    <lineage>
        <taxon>Bacteria</taxon>
        <taxon>Bacillati</taxon>
        <taxon>Bacillota</taxon>
        <taxon>Bacilli</taxon>
        <taxon>Bacillales</taxon>
        <taxon>Bacillaceae</taxon>
        <taxon>Evansella</taxon>
    </lineage>
</organism>
<comment type="caution">
    <text evidence="6">The sequence shown here is derived from an EMBL/GenBank/DDBJ whole genome shotgun (WGS) entry which is preliminary data.</text>
</comment>
<dbReference type="PANTHER" id="PTHR42711">
    <property type="entry name" value="ABC TRANSPORTER ATP-BINDING PROTEIN"/>
    <property type="match status" value="1"/>
</dbReference>
<dbReference type="InterPro" id="IPR003593">
    <property type="entry name" value="AAA+_ATPase"/>
</dbReference>
<dbReference type="Pfam" id="PF13732">
    <property type="entry name" value="DrrA1-3_C"/>
    <property type="match status" value="1"/>
</dbReference>
<dbReference type="Pfam" id="PF00005">
    <property type="entry name" value="ABC_tran"/>
    <property type="match status" value="1"/>
</dbReference>
<keyword evidence="7" id="KW-1185">Reference proteome</keyword>
<evidence type="ECO:0000256" key="4">
    <source>
        <dbReference type="ARBA" id="ARBA00022840"/>
    </source>
</evidence>
<dbReference type="Proteomes" id="UP000784880">
    <property type="component" value="Unassembled WGS sequence"/>
</dbReference>
<evidence type="ECO:0000256" key="3">
    <source>
        <dbReference type="ARBA" id="ARBA00022741"/>
    </source>
</evidence>
<reference evidence="6 7" key="1">
    <citation type="submission" date="2021-06" db="EMBL/GenBank/DDBJ databases">
        <title>Bacillus sp. RD4P76, an endophyte from a halophyte.</title>
        <authorList>
            <person name="Sun J.-Q."/>
        </authorList>
    </citation>
    <scope>NUCLEOTIDE SEQUENCE [LARGE SCALE GENOMIC DNA]</scope>
    <source>
        <strain evidence="6 7">CGMCC 1.15917</strain>
    </source>
</reference>
<gene>
    <name evidence="6" type="ORF">KS419_05205</name>
</gene>
<dbReference type="PROSITE" id="PS00211">
    <property type="entry name" value="ABC_TRANSPORTER_1"/>
    <property type="match status" value="1"/>
</dbReference>
<keyword evidence="3" id="KW-0547">Nucleotide-binding</keyword>
<evidence type="ECO:0000313" key="6">
    <source>
        <dbReference type="EMBL" id="MBU9711127.1"/>
    </source>
</evidence>
<comment type="similarity">
    <text evidence="1">Belongs to the ABC transporter superfamily.</text>
</comment>
<protein>
    <submittedName>
        <fullName evidence="6">ABC transporter ATP-binding protein</fullName>
    </submittedName>
</protein>
<dbReference type="InterPro" id="IPR050763">
    <property type="entry name" value="ABC_transporter_ATP-binding"/>
</dbReference>
<dbReference type="InterPro" id="IPR025302">
    <property type="entry name" value="DrrA1/2-like_C"/>
</dbReference>
<dbReference type="PANTHER" id="PTHR42711:SF5">
    <property type="entry name" value="ABC TRANSPORTER ATP-BINDING PROTEIN NATA"/>
    <property type="match status" value="1"/>
</dbReference>
<keyword evidence="4 6" id="KW-0067">ATP-binding</keyword>
<sequence length="301" mass="33804">MGLIKTVGLTKTYNGTNAVDGIDLSIKEGVCTALLGPNGAGKTTTLNMLTGLINATSGTISFDDRYMGDRRKYIGYLPQYPKFYGWMTGEEYIIFSGQLAGLTKKEALSRSDELLSLVGLSEDKKKRVSGYSGGMKQRLGIAQSLIHSPKLLILDEPVSALDPIGRREVLELMKTLKEKTSILFSTHVLHDAEEICEEIFIIKKGKLIIEGDLVELQRKYQKPTIYLNTEEPIEDWSTTIKQKEWLRHMDVKKNKITVTVEDMDMAREALLTDESLRKLKINSFEVAKTTLEDLFMEVTGK</sequence>
<evidence type="ECO:0000313" key="7">
    <source>
        <dbReference type="Proteomes" id="UP000784880"/>
    </source>
</evidence>
<accession>A0ABS6JE50</accession>